<organism evidence="1 2">
    <name type="scientific">Ensete ventricosum</name>
    <name type="common">Abyssinian banana</name>
    <name type="synonym">Musa ensete</name>
    <dbReference type="NCBI Taxonomy" id="4639"/>
    <lineage>
        <taxon>Eukaryota</taxon>
        <taxon>Viridiplantae</taxon>
        <taxon>Streptophyta</taxon>
        <taxon>Embryophyta</taxon>
        <taxon>Tracheophyta</taxon>
        <taxon>Spermatophyta</taxon>
        <taxon>Magnoliopsida</taxon>
        <taxon>Liliopsida</taxon>
        <taxon>Zingiberales</taxon>
        <taxon>Musaceae</taxon>
        <taxon>Ensete</taxon>
    </lineage>
</organism>
<dbReference type="AlphaFoldDB" id="A0A427B7V1"/>
<proteinExistence type="predicted"/>
<sequence length="147" mass="16453">MSSASSHSESRSIEMLTHRSRVLSRPSWDFRLIALVSMSRGVASADSGIVDALVAMRSNFDIDSIVMTRQLVKVRRNYFIPLEYKLRLSLPGECPYDAFLNGFSLSTDALEVGLSFLLHPMIACLEGWQISPSQMVPNSWCYSVAFL</sequence>
<evidence type="ECO:0000313" key="1">
    <source>
        <dbReference type="EMBL" id="RRT84544.1"/>
    </source>
</evidence>
<accession>A0A427B7V1</accession>
<gene>
    <name evidence="1" type="ORF">B296_00004069</name>
</gene>
<dbReference type="EMBL" id="AMZH03000281">
    <property type="protein sequence ID" value="RRT84544.1"/>
    <property type="molecule type" value="Genomic_DNA"/>
</dbReference>
<comment type="caution">
    <text evidence="1">The sequence shown here is derived from an EMBL/GenBank/DDBJ whole genome shotgun (WGS) entry which is preliminary data.</text>
</comment>
<protein>
    <submittedName>
        <fullName evidence="1">Uncharacterized protein</fullName>
    </submittedName>
</protein>
<name>A0A427B7V1_ENSVE</name>
<evidence type="ECO:0000313" key="2">
    <source>
        <dbReference type="Proteomes" id="UP000287651"/>
    </source>
</evidence>
<reference evidence="1 2" key="1">
    <citation type="journal article" date="2014" name="Agronomy (Basel)">
        <title>A Draft Genome Sequence for Ensete ventricosum, the Drought-Tolerant Tree Against Hunger.</title>
        <authorList>
            <person name="Harrison J."/>
            <person name="Moore K.A."/>
            <person name="Paszkiewicz K."/>
            <person name="Jones T."/>
            <person name="Grant M."/>
            <person name="Ambacheew D."/>
            <person name="Muzemil S."/>
            <person name="Studholme D.J."/>
        </authorList>
    </citation>
    <scope>NUCLEOTIDE SEQUENCE [LARGE SCALE GENOMIC DNA]</scope>
</reference>
<dbReference type="Proteomes" id="UP000287651">
    <property type="component" value="Unassembled WGS sequence"/>
</dbReference>